<sequence>MSSQLCSIYSVSVVGRQEYNVTMLLKLRSESGKQPVYSILVPKEPFGVIFMEAESLAVVQRVTYGVKHVKGVLRGKTNIEEIIKYIEPKKPAIDIEVNDEVEILADVLKGSRGRVVSVDRERGTVRVELLDTPFPMPLDLRASEVKVVKKAGRGGAGAAETG</sequence>
<dbReference type="InterPro" id="IPR014722">
    <property type="entry name" value="Rib_uL2_dom2"/>
</dbReference>
<comment type="similarity">
    <text evidence="1">Belongs to the SPT5 family.</text>
</comment>
<dbReference type="OrthoDB" id="371863at2157"/>
<comment type="subunit">
    <text evidence="3">Heterodimer composed of Spt4 and Spt5. Interacts with RNA polymerase (RNAP).</text>
</comment>
<proteinExistence type="inferred from homology"/>
<dbReference type="InterPro" id="IPR036735">
    <property type="entry name" value="NGN_dom_sf"/>
</dbReference>
<name>G4RLI3_THETK</name>
<feature type="domain" description="KOW" evidence="5">
    <location>
        <begin position="94"/>
        <end position="121"/>
    </location>
</feature>
<comment type="similarity">
    <text evidence="3">Belongs to the archaeal Spt5 family.</text>
</comment>
<dbReference type="GeneID" id="11262694"/>
<gene>
    <name evidence="6" type="primary">NusG/Spt5</name>
    <name evidence="3" type="synonym">spt5</name>
    <name evidence="6" type="ordered locus">TTX_1807</name>
</gene>
<evidence type="ECO:0000256" key="1">
    <source>
        <dbReference type="ARBA" id="ARBA00006956"/>
    </source>
</evidence>
<dbReference type="Gene3D" id="3.30.70.940">
    <property type="entry name" value="NusG, N-terminal domain"/>
    <property type="match status" value="1"/>
</dbReference>
<reference evidence="6 7" key="1">
    <citation type="journal article" date="2011" name="PLoS ONE">
        <title>The complete genome sequence of Thermoproteus tenax: a physiologically versatile member of the Crenarchaeota.</title>
        <authorList>
            <person name="Siebers B."/>
            <person name="Zaparty M."/>
            <person name="Raddatz G."/>
            <person name="Tjaden B."/>
            <person name="Albers S.V."/>
            <person name="Bell S.D."/>
            <person name="Blombach F."/>
            <person name="Kletzin A."/>
            <person name="Kyrpides N."/>
            <person name="Lanz C."/>
            <person name="Plagens A."/>
            <person name="Rampp M."/>
            <person name="Rosinus A."/>
            <person name="von Jan M."/>
            <person name="Makarova K.S."/>
            <person name="Klenk H.P."/>
            <person name="Schuster S.C."/>
            <person name="Hensel R."/>
        </authorList>
    </citation>
    <scope>NUCLEOTIDE SEQUENCE [LARGE SCALE GENOMIC DNA]</scope>
    <source>
        <strain evidence="7">ATCC 35583 / DSM 2078 / JCM 9277 / NBRC 100435 / Kra 1</strain>
    </source>
</reference>
<organism evidence="6 7">
    <name type="scientific">Thermoproteus tenax (strain ATCC 35583 / DSM 2078 / JCM 9277 / NBRC 100435 / Kra 1)</name>
    <dbReference type="NCBI Taxonomy" id="768679"/>
    <lineage>
        <taxon>Archaea</taxon>
        <taxon>Thermoproteota</taxon>
        <taxon>Thermoprotei</taxon>
        <taxon>Thermoproteales</taxon>
        <taxon>Thermoproteaceae</taxon>
        <taxon>Thermoproteus</taxon>
    </lineage>
</organism>
<dbReference type="InterPro" id="IPR005100">
    <property type="entry name" value="NGN-domain"/>
</dbReference>
<dbReference type="GO" id="GO:0003746">
    <property type="term" value="F:translation elongation factor activity"/>
    <property type="evidence" value="ECO:0007669"/>
    <property type="project" value="InterPro"/>
</dbReference>
<dbReference type="PaxDb" id="768679-TTX_1807"/>
<dbReference type="HOGENOM" id="CLU_113589_0_0_2"/>
<dbReference type="Proteomes" id="UP000002654">
    <property type="component" value="Chromosome"/>
</dbReference>
<comment type="function">
    <text evidence="3">Stimulates transcription elongation.</text>
</comment>
<dbReference type="InterPro" id="IPR008991">
    <property type="entry name" value="Translation_prot_SH3-like_sf"/>
</dbReference>
<dbReference type="STRING" id="768679.TTX_1807"/>
<dbReference type="eggNOG" id="arCOG01920">
    <property type="taxonomic scope" value="Archaea"/>
</dbReference>
<dbReference type="CDD" id="cd09887">
    <property type="entry name" value="NGN_Arch"/>
    <property type="match status" value="1"/>
</dbReference>
<dbReference type="KEGG" id="ttn:TTX_1807"/>
<evidence type="ECO:0000313" key="7">
    <source>
        <dbReference type="Proteomes" id="UP000002654"/>
    </source>
</evidence>
<evidence type="ECO:0000256" key="2">
    <source>
        <dbReference type="ARBA" id="ARBA00023015"/>
    </source>
</evidence>
<dbReference type="RefSeq" id="WP_014127682.1">
    <property type="nucleotide sequence ID" value="NC_016070.1"/>
</dbReference>
<dbReference type="Pfam" id="PF03439">
    <property type="entry name" value="Spt5-NGN"/>
    <property type="match status" value="1"/>
</dbReference>
<accession>G4RLI3</accession>
<dbReference type="InterPro" id="IPR005824">
    <property type="entry name" value="KOW"/>
</dbReference>
<dbReference type="Gene3D" id="2.30.30.30">
    <property type="match status" value="1"/>
</dbReference>
<dbReference type="GO" id="GO:0006355">
    <property type="term" value="P:regulation of DNA-templated transcription"/>
    <property type="evidence" value="ECO:0007669"/>
    <property type="project" value="UniProtKB-UniRule"/>
</dbReference>
<dbReference type="NCBIfam" id="TIGR00405">
    <property type="entry name" value="KOW_elon_Spt5"/>
    <property type="match status" value="1"/>
</dbReference>
<protein>
    <recommendedName>
        <fullName evidence="3 4">Transcription elongation factor Spt5</fullName>
    </recommendedName>
</protein>
<dbReference type="SMART" id="SM00739">
    <property type="entry name" value="KOW"/>
    <property type="match status" value="1"/>
</dbReference>
<evidence type="ECO:0000256" key="3">
    <source>
        <dbReference type="HAMAP-Rule" id="MF_00950"/>
    </source>
</evidence>
<dbReference type="GO" id="GO:0006354">
    <property type="term" value="P:DNA-templated transcription elongation"/>
    <property type="evidence" value="ECO:0007669"/>
    <property type="project" value="InterPro"/>
</dbReference>
<keyword evidence="3" id="KW-0804">Transcription</keyword>
<dbReference type="InterPro" id="IPR011590">
    <property type="entry name" value="Spt5_arc"/>
</dbReference>
<keyword evidence="2 3" id="KW-0805">Transcription regulation</keyword>
<evidence type="ECO:0000259" key="5">
    <source>
        <dbReference type="SMART" id="SM00739"/>
    </source>
</evidence>
<dbReference type="AlphaFoldDB" id="G4RLI3"/>
<evidence type="ECO:0000256" key="4">
    <source>
        <dbReference type="NCBIfam" id="TIGR00405"/>
    </source>
</evidence>
<dbReference type="PATRIC" id="fig|768679.9.peg.1832"/>
<dbReference type="HAMAP" id="MF_00950">
    <property type="entry name" value="Spt5_arch"/>
    <property type="match status" value="1"/>
</dbReference>
<evidence type="ECO:0000313" key="6">
    <source>
        <dbReference type="EMBL" id="CCC82428.1"/>
    </source>
</evidence>
<dbReference type="EMBL" id="FN869859">
    <property type="protein sequence ID" value="CCC82428.1"/>
    <property type="molecule type" value="Genomic_DNA"/>
</dbReference>
<dbReference type="SUPFAM" id="SSF50104">
    <property type="entry name" value="Translation proteins SH3-like domain"/>
    <property type="match status" value="1"/>
</dbReference>
<keyword evidence="7" id="KW-1185">Reference proteome</keyword>